<name>A0ABU0LER9_XANAG</name>
<dbReference type="InterPro" id="IPR008984">
    <property type="entry name" value="SMAD_FHA_dom_sf"/>
</dbReference>
<dbReference type="RefSeq" id="WP_237343959.1">
    <property type="nucleotide sequence ID" value="NZ_JABWGX010000002.1"/>
</dbReference>
<comment type="caution">
    <text evidence="3">The sequence shown here is derived from an EMBL/GenBank/DDBJ whole genome shotgun (WGS) entry which is preliminary data.</text>
</comment>
<dbReference type="CDD" id="cd00060">
    <property type="entry name" value="FHA"/>
    <property type="match status" value="1"/>
</dbReference>
<evidence type="ECO:0000313" key="4">
    <source>
        <dbReference type="Proteomes" id="UP001241747"/>
    </source>
</evidence>
<dbReference type="Pfam" id="PF00498">
    <property type="entry name" value="FHA"/>
    <property type="match status" value="1"/>
</dbReference>
<proteinExistence type="predicted"/>
<dbReference type="Proteomes" id="UP001241747">
    <property type="component" value="Unassembled WGS sequence"/>
</dbReference>
<feature type="compositionally biased region" description="Basic and acidic residues" evidence="1">
    <location>
        <begin position="596"/>
        <end position="615"/>
    </location>
</feature>
<dbReference type="InterPro" id="IPR000253">
    <property type="entry name" value="FHA_dom"/>
</dbReference>
<feature type="region of interest" description="Disordered" evidence="1">
    <location>
        <begin position="190"/>
        <end position="241"/>
    </location>
</feature>
<dbReference type="Gene3D" id="2.60.200.20">
    <property type="match status" value="1"/>
</dbReference>
<dbReference type="Pfam" id="PF20232">
    <property type="entry name" value="T6SS_FHA_C"/>
    <property type="match status" value="1"/>
</dbReference>
<sequence>MLRARLTVTSEQGRGLGASATHDFDAAGGVIGRSATCDWRLPDPTHTLSARHAEIRFNGQGFTVVDLSTNGVYLNTTDAPLGRGNAAVLVDGDLLYLGSYVISAEIRRIQPAAAPERPMADPLPPLRERAPAALPLAAPFTTPGTARGPLSPAAYPGATQGIRDPLAALDGQSVLQESDNPFSDLGIGQMDGEGTDTARRAGARPGGIDDLLTPRPVRPTFDFTPGPAAPPPAAPPPAAPAPMAPFPAALAIPTALPPRAPIQAPPPDAVGWPAVPPARPVVTAPPQPTDAEEAAAVIPPGFLDELSILIPRLVSAGDAAAPAAVAPAPPRPPAPPFPVAPAPLVPPADLDDPEEMVTLLRMRGKGKAQPPAARAPQPFLAPPMPALRPLAADTPPLPPPRPAAPEPASENDLWALLGVEPARLTAPERERLLGEVAALLRTLVQGLLALKDTQRRLKDDLRLDADRRAVSDNPFEAAASPEEALSRALARDSARDPRTSPAGAAQAVLNEMNRHEMAAIDALQATAADLLERVSPAAIAFDLEDEGPSNGIFARKADKMKLWDRYLMMHERLVGALDVVSSEVMGRAFARSYAQRTEDSGRQDLGRQDTRREEF</sequence>
<evidence type="ECO:0000256" key="1">
    <source>
        <dbReference type="SAM" id="MobiDB-lite"/>
    </source>
</evidence>
<evidence type="ECO:0000259" key="2">
    <source>
        <dbReference type="PROSITE" id="PS50006"/>
    </source>
</evidence>
<feature type="compositionally biased region" description="Pro residues" evidence="1">
    <location>
        <begin position="227"/>
        <end position="241"/>
    </location>
</feature>
<organism evidence="3 4">
    <name type="scientific">Xanthobacter agilis</name>
    <dbReference type="NCBI Taxonomy" id="47492"/>
    <lineage>
        <taxon>Bacteria</taxon>
        <taxon>Pseudomonadati</taxon>
        <taxon>Pseudomonadota</taxon>
        <taxon>Alphaproteobacteria</taxon>
        <taxon>Hyphomicrobiales</taxon>
        <taxon>Xanthobacteraceae</taxon>
        <taxon>Xanthobacter</taxon>
    </lineage>
</organism>
<protein>
    <submittedName>
        <fullName evidence="3">Component of type VI protein secretion system</fullName>
    </submittedName>
</protein>
<dbReference type="SMART" id="SM00240">
    <property type="entry name" value="FHA"/>
    <property type="match status" value="1"/>
</dbReference>
<dbReference type="EMBL" id="JAUSVY010000004">
    <property type="protein sequence ID" value="MDQ0505588.1"/>
    <property type="molecule type" value="Genomic_DNA"/>
</dbReference>
<accession>A0ABU0LER9</accession>
<feature type="region of interest" description="Disordered" evidence="1">
    <location>
        <begin position="593"/>
        <end position="615"/>
    </location>
</feature>
<keyword evidence="4" id="KW-1185">Reference proteome</keyword>
<gene>
    <name evidence="3" type="ORF">QOZ94_002384</name>
</gene>
<dbReference type="SUPFAM" id="SSF49879">
    <property type="entry name" value="SMAD/FHA domain"/>
    <property type="match status" value="1"/>
</dbReference>
<evidence type="ECO:0000313" key="3">
    <source>
        <dbReference type="EMBL" id="MDQ0505588.1"/>
    </source>
</evidence>
<reference evidence="3 4" key="1">
    <citation type="submission" date="2023-07" db="EMBL/GenBank/DDBJ databases">
        <title>Genomic Encyclopedia of Type Strains, Phase IV (KMG-IV): sequencing the most valuable type-strain genomes for metagenomic binning, comparative biology and taxonomic classification.</title>
        <authorList>
            <person name="Goeker M."/>
        </authorList>
    </citation>
    <scope>NUCLEOTIDE SEQUENCE [LARGE SCALE GENOMIC DNA]</scope>
    <source>
        <strain evidence="3 4">DSM 3770</strain>
    </source>
</reference>
<dbReference type="InterPro" id="IPR046883">
    <property type="entry name" value="T6SS_FHA_C"/>
</dbReference>
<feature type="domain" description="FHA" evidence="2">
    <location>
        <begin position="29"/>
        <end position="79"/>
    </location>
</feature>
<dbReference type="PROSITE" id="PS50006">
    <property type="entry name" value="FHA_DOMAIN"/>
    <property type="match status" value="1"/>
</dbReference>